<organism evidence="2 3">
    <name type="scientific">Candidatus Magnetobacterium casense</name>
    <dbReference type="NCBI Taxonomy" id="1455061"/>
    <lineage>
        <taxon>Bacteria</taxon>
        <taxon>Pseudomonadati</taxon>
        <taxon>Nitrospirota</taxon>
        <taxon>Thermodesulfovibrionia</taxon>
        <taxon>Thermodesulfovibrionales</taxon>
        <taxon>Candidatus Magnetobacteriaceae</taxon>
        <taxon>Candidatus Magnetobacterium</taxon>
    </lineage>
</organism>
<evidence type="ECO:0000313" key="3">
    <source>
        <dbReference type="Proteomes" id="UP001196980"/>
    </source>
</evidence>
<feature type="transmembrane region" description="Helical" evidence="1">
    <location>
        <begin position="6"/>
        <end position="25"/>
    </location>
</feature>
<dbReference type="RefSeq" id="WP_218251333.1">
    <property type="nucleotide sequence ID" value="NZ_JABXWD010000042.1"/>
</dbReference>
<comment type="caution">
    <text evidence="2">The sequence shown here is derived from an EMBL/GenBank/DDBJ whole genome shotgun (WGS) entry which is preliminary data.</text>
</comment>
<reference evidence="2 3" key="1">
    <citation type="journal article" date="2020" name="J Geophys Res Biogeosci">
        <title>Magnetotaxis as an Adaptation to Enable Bacterial Shuttling of Microbial Sulfur and Sulfur Cycling Across Aquatic Oxic#Anoxic Interfaces.</title>
        <authorList>
            <person name="Li J."/>
            <person name="Liu P."/>
            <person name="Wang J."/>
            <person name="Roberts A.P."/>
            <person name="Pan Y."/>
        </authorList>
    </citation>
    <scope>NUCLEOTIDE SEQUENCE [LARGE SCALE GENOMIC DNA]</scope>
    <source>
        <strain evidence="2 3">MYR-1_YQ</strain>
    </source>
</reference>
<evidence type="ECO:0000313" key="2">
    <source>
        <dbReference type="EMBL" id="MBV6340720.1"/>
    </source>
</evidence>
<evidence type="ECO:0000256" key="1">
    <source>
        <dbReference type="SAM" id="Phobius"/>
    </source>
</evidence>
<keyword evidence="1" id="KW-0472">Membrane</keyword>
<feature type="transmembrane region" description="Helical" evidence="1">
    <location>
        <begin position="85"/>
        <end position="106"/>
    </location>
</feature>
<dbReference type="Proteomes" id="UP001196980">
    <property type="component" value="Unassembled WGS sequence"/>
</dbReference>
<keyword evidence="1" id="KW-1133">Transmembrane helix</keyword>
<keyword evidence="3" id="KW-1185">Reference proteome</keyword>
<gene>
    <name evidence="2" type="ORF">HWQ67_03905</name>
</gene>
<accession>A0ABS6RWK5</accession>
<name>A0ABS6RWK5_9BACT</name>
<protein>
    <submittedName>
        <fullName evidence="2">Uncharacterized protein</fullName>
    </submittedName>
</protein>
<keyword evidence="1" id="KW-0812">Transmembrane</keyword>
<feature type="transmembrane region" description="Helical" evidence="1">
    <location>
        <begin position="46"/>
        <end position="65"/>
    </location>
</feature>
<proteinExistence type="predicted"/>
<sequence length="123" mass="13960">MMVINIVEGICFLFEIFVDICSWIFKVFKDKEPDKDRAQRKKIIFVILNIIGIISVITISLMVVYSGKYTPESFKHTFPDYATATLVLILVAMLIILLMIPLNFLLTKAIASLFLKKSSNNPG</sequence>
<dbReference type="EMBL" id="JABXWD010000042">
    <property type="protein sequence ID" value="MBV6340720.1"/>
    <property type="molecule type" value="Genomic_DNA"/>
</dbReference>